<name>T0ZAX4_9ZZZZ</name>
<accession>T0ZAX4</accession>
<comment type="caution">
    <text evidence="1">The sequence shown here is derived from an EMBL/GenBank/DDBJ whole genome shotgun (WGS) entry which is preliminary data.</text>
</comment>
<dbReference type="InterPro" id="IPR008928">
    <property type="entry name" value="6-hairpin_glycosidase_sf"/>
</dbReference>
<dbReference type="AlphaFoldDB" id="T0ZAX4"/>
<dbReference type="EMBL" id="AUZY01012991">
    <property type="protein sequence ID" value="EQD27025.1"/>
    <property type="molecule type" value="Genomic_DNA"/>
</dbReference>
<dbReference type="InterPro" id="IPR012341">
    <property type="entry name" value="6hp_glycosidase-like_sf"/>
</dbReference>
<gene>
    <name evidence="1" type="ORF">B1B_19328</name>
</gene>
<proteinExistence type="predicted"/>
<organism evidence="1">
    <name type="scientific">mine drainage metagenome</name>
    <dbReference type="NCBI Taxonomy" id="410659"/>
    <lineage>
        <taxon>unclassified sequences</taxon>
        <taxon>metagenomes</taxon>
        <taxon>ecological metagenomes</taxon>
    </lineage>
</organism>
<evidence type="ECO:0000313" key="1">
    <source>
        <dbReference type="EMBL" id="EQD27025.1"/>
    </source>
</evidence>
<sequence length="151" mass="16642">FLVYQRDPEGGLVNQGWKDSADSVFHADGSIARHPIALIEVQGYLYWAWSMLAPLAERFGDPSLGIILKTRAGELKDNIIKKFWLDEQNIFAMAIDGDGKPCAIASSNPGHLLLTGLLPEELARKLAVTLLGPDMFSGWGIRTVRKKRGPI</sequence>
<dbReference type="GO" id="GO:0005975">
    <property type="term" value="P:carbohydrate metabolic process"/>
    <property type="evidence" value="ECO:0007669"/>
    <property type="project" value="InterPro"/>
</dbReference>
<dbReference type="SUPFAM" id="SSF48208">
    <property type="entry name" value="Six-hairpin glycosidases"/>
    <property type="match status" value="1"/>
</dbReference>
<feature type="non-terminal residue" evidence="1">
    <location>
        <position position="1"/>
    </location>
</feature>
<dbReference type="Gene3D" id="1.50.10.10">
    <property type="match status" value="1"/>
</dbReference>
<reference evidence="1" key="2">
    <citation type="journal article" date="2014" name="ISME J.">
        <title>Microbial stratification in low pH oxic and suboxic macroscopic growths along an acid mine drainage.</title>
        <authorList>
            <person name="Mendez-Garcia C."/>
            <person name="Mesa V."/>
            <person name="Sprenger R.R."/>
            <person name="Richter M."/>
            <person name="Diez M.S."/>
            <person name="Solano J."/>
            <person name="Bargiela R."/>
            <person name="Golyshina O.V."/>
            <person name="Manteca A."/>
            <person name="Ramos J.L."/>
            <person name="Gallego J.R."/>
            <person name="Llorente I."/>
            <person name="Martins Dos Santos V.A."/>
            <person name="Jensen O.N."/>
            <person name="Pelaez A.I."/>
            <person name="Sanchez J."/>
            <person name="Ferrer M."/>
        </authorList>
    </citation>
    <scope>NUCLEOTIDE SEQUENCE</scope>
</reference>
<protein>
    <submittedName>
        <fullName evidence="1">Amylo-alpha-16-glucosidase</fullName>
    </submittedName>
</protein>
<reference evidence="1" key="1">
    <citation type="submission" date="2013-08" db="EMBL/GenBank/DDBJ databases">
        <authorList>
            <person name="Mendez C."/>
            <person name="Richter M."/>
            <person name="Ferrer M."/>
            <person name="Sanchez J."/>
        </authorList>
    </citation>
    <scope>NUCLEOTIDE SEQUENCE</scope>
</reference>